<dbReference type="EMBL" id="WOTB01000016">
    <property type="protein sequence ID" value="NHN85428.1"/>
    <property type="molecule type" value="Genomic_DNA"/>
</dbReference>
<evidence type="ECO:0000256" key="7">
    <source>
        <dbReference type="SAM" id="SignalP"/>
    </source>
</evidence>
<protein>
    <submittedName>
        <fullName evidence="9">Cytochrome C peroxidase</fullName>
    </submittedName>
</protein>
<evidence type="ECO:0000256" key="2">
    <source>
        <dbReference type="ARBA" id="ARBA00022617"/>
    </source>
</evidence>
<dbReference type="GO" id="GO:0004601">
    <property type="term" value="F:peroxidase activity"/>
    <property type="evidence" value="ECO:0007669"/>
    <property type="project" value="UniProtKB-KW"/>
</dbReference>
<dbReference type="RefSeq" id="WP_173583822.1">
    <property type="nucleotide sequence ID" value="NZ_WOTB01000016.1"/>
</dbReference>
<keyword evidence="7" id="KW-0732">Signal</keyword>
<keyword evidence="4" id="KW-0560">Oxidoreductase</keyword>
<gene>
    <name evidence="9" type="ORF">GOB93_12360</name>
</gene>
<dbReference type="Pfam" id="PF03150">
    <property type="entry name" value="CCP_MauG"/>
    <property type="match status" value="1"/>
</dbReference>
<dbReference type="InterPro" id="IPR051395">
    <property type="entry name" value="Cytochrome_c_Peroxidase/MauG"/>
</dbReference>
<keyword evidence="3 6" id="KW-0479">Metal-binding</keyword>
<comment type="caution">
    <text evidence="9">The sequence shown here is derived from an EMBL/GenBank/DDBJ whole genome shotgun (WGS) entry which is preliminary data.</text>
</comment>
<dbReference type="PROSITE" id="PS51007">
    <property type="entry name" value="CYTC"/>
    <property type="match status" value="1"/>
</dbReference>
<feature type="chain" id="PRO_5045696280" evidence="7">
    <location>
        <begin position="21"/>
        <end position="327"/>
    </location>
</feature>
<dbReference type="Proteomes" id="UP000635278">
    <property type="component" value="Unassembled WGS sequence"/>
</dbReference>
<evidence type="ECO:0000313" key="10">
    <source>
        <dbReference type="Proteomes" id="UP000635278"/>
    </source>
</evidence>
<sequence>MHLRRTLATIALLATAAAPAGPPVPAPANATLANATLSDTTPAVATPAKPALPPSVLKARAELGHRLFYDADLSADGSMSCATCHEQRHAFSDGNPTHPGVTDEPAIRNVPTLGNVGDLHTLTWIDQHITTLEQQFYIPVMGHHPVEMGMSGTAELERRIAKSPCYRTLFRRAFPKTAGRIDTPSIAAAIASFERTLITRDSPWDAPGHSLATATPAQQRGDTLFFGKARCGTCHTPPLFTDQKFYTIDPRHPARIRTPSLRNIAVTGPWLHDGTAPTPEAAIEAHHTLPPLTPSETSDIAAFLSLLTDTRFLTSPAFSLPPESCDP</sequence>
<evidence type="ECO:0000256" key="1">
    <source>
        <dbReference type="ARBA" id="ARBA00004196"/>
    </source>
</evidence>
<dbReference type="PANTHER" id="PTHR30600">
    <property type="entry name" value="CYTOCHROME C PEROXIDASE-RELATED"/>
    <property type="match status" value="1"/>
</dbReference>
<dbReference type="InterPro" id="IPR036909">
    <property type="entry name" value="Cyt_c-like_dom_sf"/>
</dbReference>
<keyword evidence="2 6" id="KW-0349">Heme</keyword>
<keyword evidence="10" id="KW-1185">Reference proteome</keyword>
<evidence type="ECO:0000256" key="6">
    <source>
        <dbReference type="PROSITE-ProRule" id="PRU00433"/>
    </source>
</evidence>
<evidence type="ECO:0000256" key="5">
    <source>
        <dbReference type="ARBA" id="ARBA00023004"/>
    </source>
</evidence>
<dbReference type="SUPFAM" id="SSF46626">
    <property type="entry name" value="Cytochrome c"/>
    <property type="match status" value="2"/>
</dbReference>
<evidence type="ECO:0000256" key="3">
    <source>
        <dbReference type="ARBA" id="ARBA00022723"/>
    </source>
</evidence>
<dbReference type="PANTHER" id="PTHR30600:SF9">
    <property type="entry name" value="BLR7738 PROTEIN"/>
    <property type="match status" value="1"/>
</dbReference>
<dbReference type="InterPro" id="IPR009056">
    <property type="entry name" value="Cyt_c-like_dom"/>
</dbReference>
<reference evidence="9 10" key="1">
    <citation type="journal article" date="2020" name="Int. J. Syst. Evol. Microbiol.">
        <title>Novel acetic acid bacteria from cider fermentations: Acetobacter conturbans sp. nov. and Acetobacter fallax sp. nov.</title>
        <authorList>
            <person name="Sombolestani A.S."/>
            <person name="Cleenwerck I."/>
            <person name="Cnockaert M."/>
            <person name="Borremans W."/>
            <person name="Wieme A.D."/>
            <person name="De Vuyst L."/>
            <person name="Vandamme P."/>
        </authorList>
    </citation>
    <scope>NUCLEOTIDE SEQUENCE [LARGE SCALE GENOMIC DNA]</scope>
    <source>
        <strain evidence="9 10">LMG 30640</strain>
    </source>
</reference>
<organism evidence="9 10">
    <name type="scientific">Acetobacter musti</name>
    <dbReference type="NCBI Taxonomy" id="864732"/>
    <lineage>
        <taxon>Bacteria</taxon>
        <taxon>Pseudomonadati</taxon>
        <taxon>Pseudomonadota</taxon>
        <taxon>Alphaproteobacteria</taxon>
        <taxon>Acetobacterales</taxon>
        <taxon>Acetobacteraceae</taxon>
        <taxon>Acetobacter</taxon>
    </lineage>
</organism>
<name>A0ABX0JTS2_9PROT</name>
<accession>A0ABX0JTS2</accession>
<keyword evidence="5 6" id="KW-0408">Iron</keyword>
<dbReference type="Gene3D" id="1.10.760.10">
    <property type="entry name" value="Cytochrome c-like domain"/>
    <property type="match status" value="2"/>
</dbReference>
<keyword evidence="9" id="KW-0575">Peroxidase</keyword>
<dbReference type="InterPro" id="IPR004852">
    <property type="entry name" value="Di-haem_cyt_c_peroxidsae"/>
</dbReference>
<evidence type="ECO:0000259" key="8">
    <source>
        <dbReference type="PROSITE" id="PS51007"/>
    </source>
</evidence>
<feature type="signal peptide" evidence="7">
    <location>
        <begin position="1"/>
        <end position="20"/>
    </location>
</feature>
<feature type="domain" description="Cytochrome c" evidence="8">
    <location>
        <begin position="216"/>
        <end position="308"/>
    </location>
</feature>
<proteinExistence type="predicted"/>
<comment type="subcellular location">
    <subcellularLocation>
        <location evidence="1">Cell envelope</location>
    </subcellularLocation>
</comment>
<evidence type="ECO:0000256" key="4">
    <source>
        <dbReference type="ARBA" id="ARBA00023002"/>
    </source>
</evidence>
<evidence type="ECO:0000313" key="9">
    <source>
        <dbReference type="EMBL" id="NHN85428.1"/>
    </source>
</evidence>